<feature type="region of interest" description="Disordered" evidence="1">
    <location>
        <begin position="1"/>
        <end position="22"/>
    </location>
</feature>
<proteinExistence type="predicted"/>
<feature type="non-terminal residue" evidence="2">
    <location>
        <position position="1"/>
    </location>
</feature>
<dbReference type="EMBL" id="AMZH03004833">
    <property type="protein sequence ID" value="RRT68030.1"/>
    <property type="molecule type" value="Genomic_DNA"/>
</dbReference>
<comment type="caution">
    <text evidence="2">The sequence shown here is derived from an EMBL/GenBank/DDBJ whole genome shotgun (WGS) entry which is preliminary data.</text>
</comment>
<dbReference type="AlphaFoldDB" id="A0A426ZVQ4"/>
<accession>A0A426ZVQ4</accession>
<evidence type="ECO:0000313" key="3">
    <source>
        <dbReference type="Proteomes" id="UP000287651"/>
    </source>
</evidence>
<dbReference type="Proteomes" id="UP000287651">
    <property type="component" value="Unassembled WGS sequence"/>
</dbReference>
<protein>
    <submittedName>
        <fullName evidence="2">Uncharacterized protein</fullName>
    </submittedName>
</protein>
<organism evidence="2 3">
    <name type="scientific">Ensete ventricosum</name>
    <name type="common">Abyssinian banana</name>
    <name type="synonym">Musa ensete</name>
    <dbReference type="NCBI Taxonomy" id="4639"/>
    <lineage>
        <taxon>Eukaryota</taxon>
        <taxon>Viridiplantae</taxon>
        <taxon>Streptophyta</taxon>
        <taxon>Embryophyta</taxon>
        <taxon>Tracheophyta</taxon>
        <taxon>Spermatophyta</taxon>
        <taxon>Magnoliopsida</taxon>
        <taxon>Liliopsida</taxon>
        <taxon>Zingiberales</taxon>
        <taxon>Musaceae</taxon>
        <taxon>Ensete</taxon>
    </lineage>
</organism>
<name>A0A426ZVQ4_ENSVE</name>
<evidence type="ECO:0000313" key="2">
    <source>
        <dbReference type="EMBL" id="RRT68030.1"/>
    </source>
</evidence>
<reference evidence="2 3" key="1">
    <citation type="journal article" date="2014" name="Agronomy (Basel)">
        <title>A Draft Genome Sequence for Ensete ventricosum, the Drought-Tolerant Tree Against Hunger.</title>
        <authorList>
            <person name="Harrison J."/>
            <person name="Moore K.A."/>
            <person name="Paszkiewicz K."/>
            <person name="Jones T."/>
            <person name="Grant M."/>
            <person name="Ambacheew D."/>
            <person name="Muzemil S."/>
            <person name="Studholme D.J."/>
        </authorList>
    </citation>
    <scope>NUCLEOTIDE SEQUENCE [LARGE SCALE GENOMIC DNA]</scope>
</reference>
<gene>
    <name evidence="2" type="ORF">B296_00037539</name>
</gene>
<evidence type="ECO:0000256" key="1">
    <source>
        <dbReference type="SAM" id="MobiDB-lite"/>
    </source>
</evidence>
<sequence length="158" mass="17594">CVSGSQAARYPPPPADESSSCGCPPSGDPNHSLILTQRRIYPSKDFSAAGILLSATSRRARVGTQLMPPCSFACIAPPPILCPPFIYKARLFLWPHLLLQIRRWTKSTLSLSLPLSLSVYLSMVTHTHCYTDRRGILLELHKSVFGFSFNFHFCILPY</sequence>